<feature type="region of interest" description="Disordered" evidence="2">
    <location>
        <begin position="59"/>
        <end position="78"/>
    </location>
</feature>
<accession>A0AAE0MC95</accession>
<reference evidence="4" key="2">
    <citation type="submission" date="2023-06" db="EMBL/GenBank/DDBJ databases">
        <authorList>
            <consortium name="Lawrence Berkeley National Laboratory"/>
            <person name="Haridas S."/>
            <person name="Hensen N."/>
            <person name="Bonometti L."/>
            <person name="Westerberg I."/>
            <person name="Brannstrom I.O."/>
            <person name="Guillou S."/>
            <person name="Cros-Aarteil S."/>
            <person name="Calhoun S."/>
            <person name="Kuo A."/>
            <person name="Mondo S."/>
            <person name="Pangilinan J."/>
            <person name="Riley R."/>
            <person name="Labutti K."/>
            <person name="Andreopoulos B."/>
            <person name="Lipzen A."/>
            <person name="Chen C."/>
            <person name="Yanf M."/>
            <person name="Daum C."/>
            <person name="Ng V."/>
            <person name="Clum A."/>
            <person name="Steindorff A."/>
            <person name="Ohm R."/>
            <person name="Martin F."/>
            <person name="Silar P."/>
            <person name="Natvig D."/>
            <person name="Lalanne C."/>
            <person name="Gautier V."/>
            <person name="Ament-Velasquez S.L."/>
            <person name="Kruys A."/>
            <person name="Hutchinson M.I."/>
            <person name="Powell A.J."/>
            <person name="Barry K."/>
            <person name="Miller A.N."/>
            <person name="Grigoriev I.V."/>
            <person name="Debuchy R."/>
            <person name="Gladieux P."/>
            <person name="Thoren M.H."/>
            <person name="Johannesson H."/>
        </authorList>
    </citation>
    <scope>NUCLEOTIDE SEQUENCE</scope>
    <source>
        <strain evidence="4">SMH4131-1</strain>
    </source>
</reference>
<dbReference type="InterPro" id="IPR056693">
    <property type="entry name" value="DUF7791"/>
</dbReference>
<dbReference type="AlphaFoldDB" id="A0AAE0MC95"/>
<evidence type="ECO:0000313" key="4">
    <source>
        <dbReference type="EMBL" id="KAK3326915.1"/>
    </source>
</evidence>
<feature type="domain" description="NACHT" evidence="3">
    <location>
        <begin position="277"/>
        <end position="431"/>
    </location>
</feature>
<reference evidence="4" key="1">
    <citation type="journal article" date="2023" name="Mol. Phylogenet. Evol.">
        <title>Genome-scale phylogeny and comparative genomics of the fungal order Sordariales.</title>
        <authorList>
            <person name="Hensen N."/>
            <person name="Bonometti L."/>
            <person name="Westerberg I."/>
            <person name="Brannstrom I.O."/>
            <person name="Guillou S."/>
            <person name="Cros-Aarteil S."/>
            <person name="Calhoun S."/>
            <person name="Haridas S."/>
            <person name="Kuo A."/>
            <person name="Mondo S."/>
            <person name="Pangilinan J."/>
            <person name="Riley R."/>
            <person name="LaButti K."/>
            <person name="Andreopoulos B."/>
            <person name="Lipzen A."/>
            <person name="Chen C."/>
            <person name="Yan M."/>
            <person name="Daum C."/>
            <person name="Ng V."/>
            <person name="Clum A."/>
            <person name="Steindorff A."/>
            <person name="Ohm R.A."/>
            <person name="Martin F."/>
            <person name="Silar P."/>
            <person name="Natvig D.O."/>
            <person name="Lalanne C."/>
            <person name="Gautier V."/>
            <person name="Ament-Velasquez S.L."/>
            <person name="Kruys A."/>
            <person name="Hutchinson M.I."/>
            <person name="Powell A.J."/>
            <person name="Barry K."/>
            <person name="Miller A.N."/>
            <person name="Grigoriev I.V."/>
            <person name="Debuchy R."/>
            <person name="Gladieux P."/>
            <person name="Hiltunen Thoren M."/>
            <person name="Johannesson H."/>
        </authorList>
    </citation>
    <scope>NUCLEOTIDE SEQUENCE</scope>
    <source>
        <strain evidence="4">SMH4131-1</strain>
    </source>
</reference>
<name>A0AAE0MC95_9PEZI</name>
<keyword evidence="1" id="KW-0677">Repeat</keyword>
<evidence type="ECO:0000313" key="5">
    <source>
        <dbReference type="Proteomes" id="UP001286456"/>
    </source>
</evidence>
<evidence type="ECO:0000256" key="2">
    <source>
        <dbReference type="SAM" id="MobiDB-lite"/>
    </source>
</evidence>
<dbReference type="Pfam" id="PF24883">
    <property type="entry name" value="NPHP3_N"/>
    <property type="match status" value="1"/>
</dbReference>
<dbReference type="Gene3D" id="3.40.50.300">
    <property type="entry name" value="P-loop containing nucleotide triphosphate hydrolases"/>
    <property type="match status" value="1"/>
</dbReference>
<comment type="caution">
    <text evidence="4">The sequence shown here is derived from an EMBL/GenBank/DDBJ whole genome shotgun (WGS) entry which is preliminary data.</text>
</comment>
<protein>
    <recommendedName>
        <fullName evidence="3">NACHT domain-containing protein</fullName>
    </recommendedName>
</protein>
<dbReference type="Proteomes" id="UP001286456">
    <property type="component" value="Unassembled WGS sequence"/>
</dbReference>
<gene>
    <name evidence="4" type="ORF">B0T19DRAFT_484129</name>
</gene>
<dbReference type="EMBL" id="JAUEPO010000003">
    <property type="protein sequence ID" value="KAK3326915.1"/>
    <property type="molecule type" value="Genomic_DNA"/>
</dbReference>
<dbReference type="PANTHER" id="PTHR10039:SF5">
    <property type="entry name" value="NACHT DOMAIN-CONTAINING PROTEIN"/>
    <property type="match status" value="1"/>
</dbReference>
<dbReference type="PROSITE" id="PS50837">
    <property type="entry name" value="NACHT"/>
    <property type="match status" value="1"/>
</dbReference>
<dbReference type="InterPro" id="IPR007111">
    <property type="entry name" value="NACHT_NTPase"/>
</dbReference>
<dbReference type="SUPFAM" id="SSF52540">
    <property type="entry name" value="P-loop containing nucleoside triphosphate hydrolases"/>
    <property type="match status" value="1"/>
</dbReference>
<organism evidence="4 5">
    <name type="scientific">Cercophora scortea</name>
    <dbReference type="NCBI Taxonomy" id="314031"/>
    <lineage>
        <taxon>Eukaryota</taxon>
        <taxon>Fungi</taxon>
        <taxon>Dikarya</taxon>
        <taxon>Ascomycota</taxon>
        <taxon>Pezizomycotina</taxon>
        <taxon>Sordariomycetes</taxon>
        <taxon>Sordariomycetidae</taxon>
        <taxon>Sordariales</taxon>
        <taxon>Lasiosphaeriaceae</taxon>
        <taxon>Cercophora</taxon>
    </lineage>
</organism>
<sequence length="816" mass="92198">MEPVTALGIAAGVIQLVDFAYRLTSKSYKAIHAISAGLATDDIVALADVASNLQELSRELETSGDPDMTRGRKQLKGPEKTLDGLRMDSLEISHQLLGTLKALMSQKSRGKWDSFRLALASVRGERDIRALETRLDRIRTKLDTTLLVCLRHKLEGLSSQYAGLASVTDIKSHFGNCDDWHAAILYDVHHKGWQADSESDRAAFATQLDKSARNSSKARFCRMVRRRLAFSEQYDREEQISKAHERTLNWLFEGSADSEASWDDFSEWLCHHGDGSRIYWITGKPGSGKSTLMKHICRDVRTRRMLKQWAGGAEVETAAFFFWNSGTKMQMSHLGLLRSLLSQMVGNDPSRILKAFPRRWELFDNYCAGLGDFGFGELRQAFETLTLATMEKWFFLIDGLDEFDGDLEQLTDLVLAIGERPNVKICIASRPWLVFGDAFEGKPSLRMEDLTKEDIRYYVTSSFNQSKHFHRLRGRQASVADTLLAEIVKKAEGVFLWVYLVVKSLLKSLSDCGRLSDLQALLDACPRGLDELFSKMLGSMEPEYLSHACQLIQIVEASRQTLTLLGLSFADEDDPAAALLLPVKTLSAAQVEDRTVEMERRLNSRCKGLLEAPARRGGQDRGVQYLHRTARDFLRNPIVWRKVTESTPEGFEPYMCLLNSSLSLLKILDPTIMRLSGFSAQCEECIGYANCITGHSREIIQYTYIDAMDRAAIELTTRQVEGKPSWLAGYTLPSQPHHWASTLVLEDENCLFRALRLPESPAMTAYACEVIRQGGPIRAQTAARLLAITSEEQIRDLIRNATEPNRRRRWWFQRAK</sequence>
<dbReference type="InterPro" id="IPR056884">
    <property type="entry name" value="NPHP3-like_N"/>
</dbReference>
<evidence type="ECO:0000256" key="1">
    <source>
        <dbReference type="ARBA" id="ARBA00022737"/>
    </source>
</evidence>
<dbReference type="PANTHER" id="PTHR10039">
    <property type="entry name" value="AMELOGENIN"/>
    <property type="match status" value="1"/>
</dbReference>
<evidence type="ECO:0000259" key="3">
    <source>
        <dbReference type="PROSITE" id="PS50837"/>
    </source>
</evidence>
<keyword evidence="5" id="KW-1185">Reference proteome</keyword>
<dbReference type="InterPro" id="IPR027417">
    <property type="entry name" value="P-loop_NTPase"/>
</dbReference>
<dbReference type="Pfam" id="PF25053">
    <property type="entry name" value="DUF7791"/>
    <property type="match status" value="1"/>
</dbReference>
<proteinExistence type="predicted"/>